<evidence type="ECO:0000256" key="2">
    <source>
        <dbReference type="SAM" id="Phobius"/>
    </source>
</evidence>
<feature type="compositionally biased region" description="Polar residues" evidence="1">
    <location>
        <begin position="526"/>
        <end position="535"/>
    </location>
</feature>
<protein>
    <submittedName>
        <fullName evidence="3">Uncharacterized protein</fullName>
    </submittedName>
</protein>
<dbReference type="AlphaFoldDB" id="A0A7R9PVW1"/>
<keyword evidence="2" id="KW-0472">Membrane</keyword>
<gene>
    <name evidence="3" type="ORF">OSB1V03_LOCUS3302</name>
</gene>
<keyword evidence="2" id="KW-0812">Transmembrane</keyword>
<accession>A0A7R9PVW1</accession>
<sequence length="972" mass="111404">MNDSLKKSIEAKEVESLRQSLREKEKSSKQSSPSLKNKKSKASDKSSVKTLTDKTNKEITAQKPKTKSPTKEYMITESIRSVSSIKECEWMFKIKEEGLVMDTYIVKRIDPNIINQFGGHNFDCNVKYQNGSNGRIVTKCTNGFEDNGTQFDAKDVIFRASNDKTNDWFIIYNKNNPNIWCYSFTSSTRLETNATKCEEKMGIKTPFLNSMDPLLKESIEGIFEYEEEDTIVGHRIFFNINAVPKDMFPNASHSDAQRVVLLAMDYYWNMYFCFDDYSWLFRALLMENCIDCIVEEYVEWKCPYCPHEGTIDWKRPIGDERYAPPPAPAPASPHTTETNDYGTESGSKFSTGTDAAQKTRKCLRKSLMSLNAIQCQKYCDLLQTNGKYDGIQVFFSDILNGNVMYKNGKQWKFGIENRNITMEKELTLGNDHYNTAIINRFGVDGYDCDVKYQPGSNATIMTNCSDGSEDKTSQYDPKAKENEVLRKTLTEKQSSKQSKALLKTPQSRLTDKSSVKTSVVEPKRGTATQKPNTKSPTKDNCKYIKTNDKYDGIDVYYSTVHKKYFMYNKGYEWKISFGNKDFDTKFEGNNYDRNIIKRFSGNGLDCYVKYQSGNTGDIVTECVVTTDGKTYNIDTDSQYNPKDLIFRATNKRDDNWLIVYNKNVANISCYSPNERPKDRLVKNATKCLANVNQNKLFVDSMNPLLRKNIEAVVDFGVENKIFLHFIFFNINGKPMYCSQSLGGSECNSSLKYLLPECFPPPPTETPKGSNTGLIITLIVVIVVIVVVIAVYFIWQRVKTDRMIEAKRRAVKELTWIDLAKREIGSRRHNRRANIAEIERHLDEFAEGAHPPDDLTTIIGDRTALRESVEFLDSAHFHWHNEFNRLARVHGYKNAEVAQQAVDDRQPADCWKRLCGGRARFVPTMAPMLPLSGSGRDPPATKFMLPHRRNRRYSRRRPKNRTLPKTQSLKGNK</sequence>
<feature type="region of interest" description="Disordered" evidence="1">
    <location>
        <begin position="929"/>
        <end position="972"/>
    </location>
</feature>
<dbReference type="Proteomes" id="UP000759131">
    <property type="component" value="Unassembled WGS sequence"/>
</dbReference>
<evidence type="ECO:0000313" key="4">
    <source>
        <dbReference type="Proteomes" id="UP000759131"/>
    </source>
</evidence>
<evidence type="ECO:0000256" key="1">
    <source>
        <dbReference type="SAM" id="MobiDB-lite"/>
    </source>
</evidence>
<feature type="transmembrane region" description="Helical" evidence="2">
    <location>
        <begin position="772"/>
        <end position="794"/>
    </location>
</feature>
<proteinExistence type="predicted"/>
<feature type="compositionally biased region" description="Basic and acidic residues" evidence="1">
    <location>
        <begin position="41"/>
        <end position="57"/>
    </location>
</feature>
<feature type="region of interest" description="Disordered" evidence="1">
    <location>
        <begin position="1"/>
        <end position="71"/>
    </location>
</feature>
<feature type="compositionally biased region" description="Polar residues" evidence="1">
    <location>
        <begin position="334"/>
        <end position="352"/>
    </location>
</feature>
<name>A0A7R9PVW1_9ACAR</name>
<reference evidence="3" key="1">
    <citation type="submission" date="2020-11" db="EMBL/GenBank/DDBJ databases">
        <authorList>
            <person name="Tran Van P."/>
        </authorList>
    </citation>
    <scope>NUCLEOTIDE SEQUENCE</scope>
</reference>
<feature type="region of interest" description="Disordered" evidence="1">
    <location>
        <begin position="322"/>
        <end position="352"/>
    </location>
</feature>
<dbReference type="EMBL" id="CAJPIZ010001313">
    <property type="protein sequence ID" value="CAG2103269.1"/>
    <property type="molecule type" value="Genomic_DNA"/>
</dbReference>
<evidence type="ECO:0000313" key="3">
    <source>
        <dbReference type="EMBL" id="CAD7622839.1"/>
    </source>
</evidence>
<keyword evidence="4" id="KW-1185">Reference proteome</keyword>
<organism evidence="3">
    <name type="scientific">Medioppia subpectinata</name>
    <dbReference type="NCBI Taxonomy" id="1979941"/>
    <lineage>
        <taxon>Eukaryota</taxon>
        <taxon>Metazoa</taxon>
        <taxon>Ecdysozoa</taxon>
        <taxon>Arthropoda</taxon>
        <taxon>Chelicerata</taxon>
        <taxon>Arachnida</taxon>
        <taxon>Acari</taxon>
        <taxon>Acariformes</taxon>
        <taxon>Sarcoptiformes</taxon>
        <taxon>Oribatida</taxon>
        <taxon>Brachypylina</taxon>
        <taxon>Oppioidea</taxon>
        <taxon>Oppiidae</taxon>
        <taxon>Medioppia</taxon>
    </lineage>
</organism>
<feature type="compositionally biased region" description="Polar residues" evidence="1">
    <location>
        <begin position="962"/>
        <end position="972"/>
    </location>
</feature>
<feature type="compositionally biased region" description="Basic and acidic residues" evidence="1">
    <location>
        <begin position="1"/>
        <end position="28"/>
    </location>
</feature>
<keyword evidence="2" id="KW-1133">Transmembrane helix</keyword>
<feature type="compositionally biased region" description="Basic residues" evidence="1">
    <location>
        <begin position="944"/>
        <end position="961"/>
    </location>
</feature>
<dbReference type="EMBL" id="OC855888">
    <property type="protein sequence ID" value="CAD7622839.1"/>
    <property type="molecule type" value="Genomic_DNA"/>
</dbReference>
<feature type="region of interest" description="Disordered" evidence="1">
    <location>
        <begin position="489"/>
        <end position="539"/>
    </location>
</feature>